<organism evidence="2 3">
    <name type="scientific">Arenibacter antarcticus</name>
    <dbReference type="NCBI Taxonomy" id="2040469"/>
    <lineage>
        <taxon>Bacteria</taxon>
        <taxon>Pseudomonadati</taxon>
        <taxon>Bacteroidota</taxon>
        <taxon>Flavobacteriia</taxon>
        <taxon>Flavobacteriales</taxon>
        <taxon>Flavobacteriaceae</taxon>
        <taxon>Arenibacter</taxon>
    </lineage>
</organism>
<dbReference type="RefSeq" id="WP_251809346.1">
    <property type="nucleotide sequence ID" value="NZ_CP166679.1"/>
</dbReference>
<name>A0ABW5VH98_9FLAO</name>
<sequence length="254" mass="28544">MILKNKHFVTFITICVLHACRQPKPELKNISGKQIEINQSISASDSIEKFIAPYHHRINQILDSVLAYTPVTITKTEGQYNTSAGNLMADIVLEEVNPIFMSRTGNNIDFVLLNFGGIRSIISKGNITARSAFEVMPFENSVFVAELDGKAVRELVAFLITASVPHPIAGIQIVVDKNKALEEVNIQGKPFDENKTYFVATSDYLVTGGDRMNFFKNHISLTNTDYLIRNTMIDYFKRVDTVHAAIDNRFIQKN</sequence>
<dbReference type="InterPro" id="IPR006179">
    <property type="entry name" value="5_nucleotidase/apyrase"/>
</dbReference>
<dbReference type="Pfam" id="PF02872">
    <property type="entry name" value="5_nucleotid_C"/>
    <property type="match status" value="1"/>
</dbReference>
<gene>
    <name evidence="2" type="ORF">ACFS1K_07390</name>
</gene>
<accession>A0ABW5VH98</accession>
<keyword evidence="3" id="KW-1185">Reference proteome</keyword>
<dbReference type="Gene3D" id="3.90.780.10">
    <property type="entry name" value="5'-Nucleotidase, C-terminal domain"/>
    <property type="match status" value="1"/>
</dbReference>
<feature type="domain" description="5'-Nucleotidase C-terminal" evidence="1">
    <location>
        <begin position="79"/>
        <end position="216"/>
    </location>
</feature>
<dbReference type="PANTHER" id="PTHR11575:SF24">
    <property type="entry name" value="5'-NUCLEOTIDASE"/>
    <property type="match status" value="1"/>
</dbReference>
<dbReference type="Proteomes" id="UP001597532">
    <property type="component" value="Unassembled WGS sequence"/>
</dbReference>
<dbReference type="PRINTS" id="PR01607">
    <property type="entry name" value="APYRASEFAMLY"/>
</dbReference>
<evidence type="ECO:0000313" key="2">
    <source>
        <dbReference type="EMBL" id="MFD2789578.1"/>
    </source>
</evidence>
<protein>
    <submittedName>
        <fullName evidence="2">5'-nucleotidase C-terminal domain-containing protein</fullName>
    </submittedName>
</protein>
<reference evidence="3" key="1">
    <citation type="journal article" date="2019" name="Int. J. Syst. Evol. Microbiol.">
        <title>The Global Catalogue of Microorganisms (GCM) 10K type strain sequencing project: providing services to taxonomists for standard genome sequencing and annotation.</title>
        <authorList>
            <consortium name="The Broad Institute Genomics Platform"/>
            <consortium name="The Broad Institute Genome Sequencing Center for Infectious Disease"/>
            <person name="Wu L."/>
            <person name="Ma J."/>
        </authorList>
    </citation>
    <scope>NUCLEOTIDE SEQUENCE [LARGE SCALE GENOMIC DNA]</scope>
    <source>
        <strain evidence="3">KCTC 52924</strain>
    </source>
</reference>
<comment type="caution">
    <text evidence="2">The sequence shown here is derived from an EMBL/GenBank/DDBJ whole genome shotgun (WGS) entry which is preliminary data.</text>
</comment>
<dbReference type="InterPro" id="IPR008334">
    <property type="entry name" value="5'-Nucleotdase_C"/>
</dbReference>
<dbReference type="InterPro" id="IPR036907">
    <property type="entry name" value="5'-Nucleotdase_C_sf"/>
</dbReference>
<evidence type="ECO:0000313" key="3">
    <source>
        <dbReference type="Proteomes" id="UP001597532"/>
    </source>
</evidence>
<dbReference type="SUPFAM" id="SSF55816">
    <property type="entry name" value="5'-nucleotidase (syn. UDP-sugar hydrolase), C-terminal domain"/>
    <property type="match status" value="1"/>
</dbReference>
<evidence type="ECO:0000259" key="1">
    <source>
        <dbReference type="Pfam" id="PF02872"/>
    </source>
</evidence>
<dbReference type="PANTHER" id="PTHR11575">
    <property type="entry name" value="5'-NUCLEOTIDASE-RELATED"/>
    <property type="match status" value="1"/>
</dbReference>
<proteinExistence type="predicted"/>
<dbReference type="EMBL" id="JBHUOK010000029">
    <property type="protein sequence ID" value="MFD2789578.1"/>
    <property type="molecule type" value="Genomic_DNA"/>
</dbReference>